<keyword evidence="8" id="KW-0698">rRNA processing</keyword>
<dbReference type="InterPro" id="IPR020549">
    <property type="entry name" value="YbeY_CS"/>
</dbReference>
<dbReference type="EMBL" id="CAADFH010000039">
    <property type="protein sequence ID" value="VFJ94356.1"/>
    <property type="molecule type" value="Genomic_DNA"/>
</dbReference>
<dbReference type="GO" id="GO:0005737">
    <property type="term" value="C:cytoplasm"/>
    <property type="evidence" value="ECO:0007669"/>
    <property type="project" value="UniProtKB-SubCell"/>
</dbReference>
<name>A0A450UJV2_9GAMM</name>
<dbReference type="GO" id="GO:0004521">
    <property type="term" value="F:RNA endonuclease activity"/>
    <property type="evidence" value="ECO:0007669"/>
    <property type="project" value="UniProtKB-UniRule"/>
</dbReference>
<comment type="function">
    <text evidence="8">Single strand-specific metallo-endoribonuclease involved in late-stage 70S ribosome quality control and in maturation of the 3' terminus of the 16S rRNA.</text>
</comment>
<feature type="binding site" evidence="8">
    <location>
        <position position="146"/>
    </location>
    <ligand>
        <name>Zn(2+)</name>
        <dbReference type="ChEBI" id="CHEBI:29105"/>
        <note>catalytic</note>
    </ligand>
</feature>
<evidence type="ECO:0000256" key="5">
    <source>
        <dbReference type="ARBA" id="ARBA00022759"/>
    </source>
</evidence>
<dbReference type="AlphaFoldDB" id="A0A450UJV2"/>
<dbReference type="NCBIfam" id="TIGR00043">
    <property type="entry name" value="rRNA maturation RNase YbeY"/>
    <property type="match status" value="1"/>
</dbReference>
<proteinExistence type="inferred from homology"/>
<evidence type="ECO:0000256" key="2">
    <source>
        <dbReference type="ARBA" id="ARBA00022517"/>
    </source>
</evidence>
<keyword evidence="3 8" id="KW-0540">Nuclease</keyword>
<dbReference type="PANTHER" id="PTHR46986:SF1">
    <property type="entry name" value="ENDORIBONUCLEASE YBEY, CHLOROPLASTIC"/>
    <property type="match status" value="1"/>
</dbReference>
<dbReference type="HAMAP" id="MF_00009">
    <property type="entry name" value="Endoribonucl_YbeY"/>
    <property type="match status" value="1"/>
</dbReference>
<comment type="cofactor">
    <cofactor evidence="8">
        <name>Zn(2+)</name>
        <dbReference type="ChEBI" id="CHEBI:29105"/>
    </cofactor>
    <text evidence="8">Binds 1 zinc ion.</text>
</comment>
<comment type="similarity">
    <text evidence="1 8">Belongs to the endoribonuclease YbeY family.</text>
</comment>
<evidence type="ECO:0000256" key="6">
    <source>
        <dbReference type="ARBA" id="ARBA00022801"/>
    </source>
</evidence>
<evidence type="ECO:0000313" key="9">
    <source>
        <dbReference type="EMBL" id="VFJ92842.1"/>
    </source>
</evidence>
<organism evidence="9">
    <name type="scientific">Candidatus Kentrum sp. LFY</name>
    <dbReference type="NCBI Taxonomy" id="2126342"/>
    <lineage>
        <taxon>Bacteria</taxon>
        <taxon>Pseudomonadati</taxon>
        <taxon>Pseudomonadota</taxon>
        <taxon>Gammaproteobacteria</taxon>
        <taxon>Candidatus Kentrum</taxon>
    </lineage>
</organism>
<accession>A0A450UJV2</accession>
<gene>
    <name evidence="8" type="primary">ybeY</name>
    <name evidence="10" type="ORF">BECKLFY1418A_GA0070994_103914</name>
    <name evidence="9" type="ORF">BECKLFY1418B_GA0070995_103913</name>
</gene>
<dbReference type="GO" id="GO:0006364">
    <property type="term" value="P:rRNA processing"/>
    <property type="evidence" value="ECO:0007669"/>
    <property type="project" value="UniProtKB-UniRule"/>
</dbReference>
<feature type="binding site" evidence="8">
    <location>
        <position position="142"/>
    </location>
    <ligand>
        <name>Zn(2+)</name>
        <dbReference type="ChEBI" id="CHEBI:29105"/>
        <note>catalytic</note>
    </ligand>
</feature>
<dbReference type="PROSITE" id="PS01306">
    <property type="entry name" value="UPF0054"/>
    <property type="match status" value="1"/>
</dbReference>
<protein>
    <recommendedName>
        <fullName evidence="8">Endoribonuclease YbeY</fullName>
        <ecNumber evidence="8">3.1.-.-</ecNumber>
    </recommendedName>
</protein>
<dbReference type="Pfam" id="PF02130">
    <property type="entry name" value="YbeY"/>
    <property type="match status" value="1"/>
</dbReference>
<keyword evidence="7 8" id="KW-0862">Zinc</keyword>
<keyword evidence="6 8" id="KW-0378">Hydrolase</keyword>
<keyword evidence="8" id="KW-0963">Cytoplasm</keyword>
<dbReference type="PANTHER" id="PTHR46986">
    <property type="entry name" value="ENDORIBONUCLEASE YBEY, CHLOROPLASTIC"/>
    <property type="match status" value="1"/>
</dbReference>
<dbReference type="EC" id="3.1.-.-" evidence="8"/>
<evidence type="ECO:0000256" key="7">
    <source>
        <dbReference type="ARBA" id="ARBA00022833"/>
    </source>
</evidence>
<evidence type="ECO:0000256" key="3">
    <source>
        <dbReference type="ARBA" id="ARBA00022722"/>
    </source>
</evidence>
<evidence type="ECO:0000313" key="10">
    <source>
        <dbReference type="EMBL" id="VFJ94356.1"/>
    </source>
</evidence>
<evidence type="ECO:0000256" key="1">
    <source>
        <dbReference type="ARBA" id="ARBA00010875"/>
    </source>
</evidence>
<feature type="binding site" evidence="8">
    <location>
        <position position="152"/>
    </location>
    <ligand>
        <name>Zn(2+)</name>
        <dbReference type="ChEBI" id="CHEBI:29105"/>
        <note>catalytic</note>
    </ligand>
</feature>
<dbReference type="EMBL" id="CAADFF010000039">
    <property type="protein sequence ID" value="VFJ92842.1"/>
    <property type="molecule type" value="Genomic_DNA"/>
</dbReference>
<evidence type="ECO:0000256" key="8">
    <source>
        <dbReference type="HAMAP-Rule" id="MF_00009"/>
    </source>
</evidence>
<keyword evidence="5 8" id="KW-0255">Endonuclease</keyword>
<keyword evidence="4 8" id="KW-0479">Metal-binding</keyword>
<keyword evidence="2 8" id="KW-0690">Ribosome biogenesis</keyword>
<dbReference type="InterPro" id="IPR023091">
    <property type="entry name" value="MetalPrtase_cat_dom_sf_prd"/>
</dbReference>
<dbReference type="GO" id="GO:0004222">
    <property type="term" value="F:metalloendopeptidase activity"/>
    <property type="evidence" value="ECO:0007669"/>
    <property type="project" value="InterPro"/>
</dbReference>
<evidence type="ECO:0000256" key="4">
    <source>
        <dbReference type="ARBA" id="ARBA00022723"/>
    </source>
</evidence>
<dbReference type="InterPro" id="IPR002036">
    <property type="entry name" value="YbeY"/>
</dbReference>
<sequence>MHPSPQIYPIPYSNVKSAIDIQYASTQESLPIQKDIRKWVNVTLALTTDIRRISHENHLDNDGFNVELTVRIVDEEEGIALNGKYRGREMATNVLSFPCEASASLGLNLLGDIVICAPVVKREFDMQPGESCNAHWAHMVIHGTLHLLGYDHQSPTEARYMESMETAVLTQLGFPDPYRNPY</sequence>
<reference evidence="9" key="1">
    <citation type="submission" date="2019-02" db="EMBL/GenBank/DDBJ databases">
        <authorList>
            <person name="Gruber-Vodicka R. H."/>
            <person name="Seah K. B. B."/>
        </authorList>
    </citation>
    <scope>NUCLEOTIDE SEQUENCE</scope>
    <source>
        <strain evidence="10">BECK_M6</strain>
        <strain evidence="9">BECK_M7</strain>
    </source>
</reference>
<comment type="subcellular location">
    <subcellularLocation>
        <location evidence="8">Cytoplasm</location>
    </subcellularLocation>
</comment>
<dbReference type="Gene3D" id="3.40.390.30">
    <property type="entry name" value="Metalloproteases ('zincins'), catalytic domain"/>
    <property type="match status" value="1"/>
</dbReference>
<dbReference type="GO" id="GO:0008270">
    <property type="term" value="F:zinc ion binding"/>
    <property type="evidence" value="ECO:0007669"/>
    <property type="project" value="UniProtKB-UniRule"/>
</dbReference>
<dbReference type="SUPFAM" id="SSF55486">
    <property type="entry name" value="Metalloproteases ('zincins'), catalytic domain"/>
    <property type="match status" value="1"/>
</dbReference>